<dbReference type="PANTHER" id="PTHR31595">
    <property type="entry name" value="LONG-CHAIN-ALCOHOL O-FATTY-ACYLTRANSFERASE 3-RELATED"/>
    <property type="match status" value="1"/>
</dbReference>
<feature type="transmembrane region" description="Helical" evidence="8">
    <location>
        <begin position="94"/>
        <end position="115"/>
    </location>
</feature>
<comment type="pathway">
    <text evidence="2">Secondary metabolite biosynthesis.</text>
</comment>
<keyword evidence="7 8" id="KW-0472">Membrane</keyword>
<name>A0A409VGD8_9AGAR</name>
<dbReference type="EMBL" id="NHYE01005656">
    <property type="protein sequence ID" value="PPQ65300.1"/>
    <property type="molecule type" value="Genomic_DNA"/>
</dbReference>
<feature type="transmembrane region" description="Helical" evidence="8">
    <location>
        <begin position="428"/>
        <end position="448"/>
    </location>
</feature>
<organism evidence="10 11">
    <name type="scientific">Gymnopilus dilepis</name>
    <dbReference type="NCBI Taxonomy" id="231916"/>
    <lineage>
        <taxon>Eukaryota</taxon>
        <taxon>Fungi</taxon>
        <taxon>Dikarya</taxon>
        <taxon>Basidiomycota</taxon>
        <taxon>Agaricomycotina</taxon>
        <taxon>Agaricomycetes</taxon>
        <taxon>Agaricomycetidae</taxon>
        <taxon>Agaricales</taxon>
        <taxon>Agaricineae</taxon>
        <taxon>Hymenogastraceae</taxon>
        <taxon>Gymnopilus</taxon>
    </lineage>
</organism>
<evidence type="ECO:0000256" key="3">
    <source>
        <dbReference type="ARBA" id="ARBA00007282"/>
    </source>
</evidence>
<feature type="transmembrane region" description="Helical" evidence="8">
    <location>
        <begin position="317"/>
        <end position="335"/>
    </location>
</feature>
<accession>A0A409VGD8</accession>
<gene>
    <name evidence="10" type="ORF">CVT26_000260</name>
</gene>
<dbReference type="InParanoid" id="A0A409VGD8"/>
<evidence type="ECO:0000256" key="2">
    <source>
        <dbReference type="ARBA" id="ARBA00005179"/>
    </source>
</evidence>
<protein>
    <recommendedName>
        <fullName evidence="9">Wax synthase domain-containing protein</fullName>
    </recommendedName>
</protein>
<evidence type="ECO:0000313" key="11">
    <source>
        <dbReference type="Proteomes" id="UP000284706"/>
    </source>
</evidence>
<keyword evidence="5 8" id="KW-0812">Transmembrane</keyword>
<keyword evidence="4" id="KW-0808">Transferase</keyword>
<dbReference type="PANTHER" id="PTHR31595:SF57">
    <property type="entry name" value="OS04G0481900 PROTEIN"/>
    <property type="match status" value="1"/>
</dbReference>
<dbReference type="GO" id="GO:0016020">
    <property type="term" value="C:membrane"/>
    <property type="evidence" value="ECO:0007669"/>
    <property type="project" value="UniProtKB-SubCell"/>
</dbReference>
<feature type="transmembrane region" description="Helical" evidence="8">
    <location>
        <begin position="38"/>
        <end position="57"/>
    </location>
</feature>
<feature type="transmembrane region" description="Helical" evidence="8">
    <location>
        <begin position="460"/>
        <end position="481"/>
    </location>
</feature>
<evidence type="ECO:0000256" key="5">
    <source>
        <dbReference type="ARBA" id="ARBA00022692"/>
    </source>
</evidence>
<feature type="domain" description="Wax synthase" evidence="9">
    <location>
        <begin position="357"/>
        <end position="436"/>
    </location>
</feature>
<reference evidence="10 11" key="1">
    <citation type="journal article" date="2018" name="Evol. Lett.">
        <title>Horizontal gene cluster transfer increased hallucinogenic mushroom diversity.</title>
        <authorList>
            <person name="Reynolds H.T."/>
            <person name="Vijayakumar V."/>
            <person name="Gluck-Thaler E."/>
            <person name="Korotkin H.B."/>
            <person name="Matheny P.B."/>
            <person name="Slot J.C."/>
        </authorList>
    </citation>
    <scope>NUCLEOTIDE SEQUENCE [LARGE SCALE GENOMIC DNA]</scope>
    <source>
        <strain evidence="10 11">SRW20</strain>
    </source>
</reference>
<dbReference type="AlphaFoldDB" id="A0A409VGD8"/>
<evidence type="ECO:0000256" key="6">
    <source>
        <dbReference type="ARBA" id="ARBA00022989"/>
    </source>
</evidence>
<comment type="subcellular location">
    <subcellularLocation>
        <location evidence="1">Membrane</location>
        <topology evidence="1">Multi-pass membrane protein</topology>
    </subcellularLocation>
</comment>
<keyword evidence="11" id="KW-1185">Reference proteome</keyword>
<dbReference type="Proteomes" id="UP000284706">
    <property type="component" value="Unassembled WGS sequence"/>
</dbReference>
<feature type="transmembrane region" description="Helical" evidence="8">
    <location>
        <begin position="386"/>
        <end position="416"/>
    </location>
</feature>
<evidence type="ECO:0000256" key="4">
    <source>
        <dbReference type="ARBA" id="ARBA00022679"/>
    </source>
</evidence>
<evidence type="ECO:0000259" key="9">
    <source>
        <dbReference type="Pfam" id="PF13813"/>
    </source>
</evidence>
<dbReference type="GO" id="GO:0006629">
    <property type="term" value="P:lipid metabolic process"/>
    <property type="evidence" value="ECO:0007669"/>
    <property type="project" value="InterPro"/>
</dbReference>
<comment type="caution">
    <text evidence="10">The sequence shown here is derived from an EMBL/GenBank/DDBJ whole genome shotgun (WGS) entry which is preliminary data.</text>
</comment>
<dbReference type="STRING" id="231916.A0A409VGD8"/>
<comment type="similarity">
    <text evidence="3">Belongs to the wax synthase family.</text>
</comment>
<keyword evidence="6 8" id="KW-1133">Transmembrane helix</keyword>
<evidence type="ECO:0000256" key="1">
    <source>
        <dbReference type="ARBA" id="ARBA00004141"/>
    </source>
</evidence>
<feature type="transmembrane region" description="Helical" evidence="8">
    <location>
        <begin position="64"/>
        <end position="82"/>
    </location>
</feature>
<feature type="transmembrane region" description="Helical" evidence="8">
    <location>
        <begin position="273"/>
        <end position="292"/>
    </location>
</feature>
<dbReference type="Pfam" id="PF13813">
    <property type="entry name" value="MBOAT_2"/>
    <property type="match status" value="1"/>
</dbReference>
<proteinExistence type="inferred from homology"/>
<dbReference type="GO" id="GO:0008374">
    <property type="term" value="F:O-acyltransferase activity"/>
    <property type="evidence" value="ECO:0007669"/>
    <property type="project" value="InterPro"/>
</dbReference>
<evidence type="ECO:0000256" key="7">
    <source>
        <dbReference type="ARBA" id="ARBA00023136"/>
    </source>
</evidence>
<evidence type="ECO:0000256" key="8">
    <source>
        <dbReference type="SAM" id="Phobius"/>
    </source>
</evidence>
<dbReference type="OrthoDB" id="1077582at2759"/>
<dbReference type="InterPro" id="IPR044851">
    <property type="entry name" value="Wax_synthase"/>
</dbReference>
<sequence length="506" mass="57187">MTWPLGSIPAVQALKYSLSGQSRALDPSTRLPLTWHTFTRLFLPPVLCYYVTALLVITPRTLPIRVALLPVTLYLAFRSATQLDLVKGLAEEEYLVYLNQIFVFSMINLASRSVIWTCQLEPYRRLQFGAGSKILDAFDLSFNFRGIAFLVITPNTLPIRLPLLPITLYGAFRCATQLDLAKGHTEEDRLVYLNQGLLLAMTTLAIRATIWTCQLRPYERLKFSSGNKTLDALDLFCNLRGVGWSWSTGLKLPPERRNTSSTSSFLLSTLRKFLVYLFLFDFALYTVQSFGFSPLDPTNPITGTSIFLESHPPLQRYLRASFISFISGLVVYYAIHLMYHLLTLISVTFLGHAPEQWPPLFLKPWYTTSLNEFWAVRWHQLFRHNFIAFGGVPGLFLFGRVGAVMGAFLVSGVLHYFGLWGMGRGSDFLSVAGFFLMMGVGTLLEYVFKLVTGHRVGGLGGWLWSVLWVLVWGNMLVDAWLSRGLANSLFSPQEQRPSVILMRLAV</sequence>
<evidence type="ECO:0000313" key="10">
    <source>
        <dbReference type="EMBL" id="PPQ65300.1"/>
    </source>
</evidence>
<dbReference type="InterPro" id="IPR032805">
    <property type="entry name" value="Wax_synthase_dom"/>
</dbReference>